<protein>
    <submittedName>
        <fullName evidence="1">Uncharacterized protein</fullName>
    </submittedName>
</protein>
<reference evidence="1" key="1">
    <citation type="submission" date="2018-02" db="EMBL/GenBank/DDBJ databases">
        <title>Rhizophora mucronata_Transcriptome.</title>
        <authorList>
            <person name="Meera S.P."/>
            <person name="Sreeshan A."/>
            <person name="Augustine A."/>
        </authorList>
    </citation>
    <scope>NUCLEOTIDE SEQUENCE</scope>
    <source>
        <tissue evidence="1">Leaf</tissue>
    </source>
</reference>
<evidence type="ECO:0000313" key="1">
    <source>
        <dbReference type="EMBL" id="MBX62728.1"/>
    </source>
</evidence>
<sequence>MHLIHALTLQVYCEANEKPKAIVQTWVANGNKHINESFKDIIKERKLFTQRRAIQDSKNLIYNDWRFPPV</sequence>
<dbReference type="EMBL" id="GGEC01082244">
    <property type="protein sequence ID" value="MBX62728.1"/>
    <property type="molecule type" value="Transcribed_RNA"/>
</dbReference>
<name>A0A2P2Q6W6_RHIMU</name>
<organism evidence="1">
    <name type="scientific">Rhizophora mucronata</name>
    <name type="common">Asiatic mangrove</name>
    <dbReference type="NCBI Taxonomy" id="61149"/>
    <lineage>
        <taxon>Eukaryota</taxon>
        <taxon>Viridiplantae</taxon>
        <taxon>Streptophyta</taxon>
        <taxon>Embryophyta</taxon>
        <taxon>Tracheophyta</taxon>
        <taxon>Spermatophyta</taxon>
        <taxon>Magnoliopsida</taxon>
        <taxon>eudicotyledons</taxon>
        <taxon>Gunneridae</taxon>
        <taxon>Pentapetalae</taxon>
        <taxon>rosids</taxon>
        <taxon>fabids</taxon>
        <taxon>Malpighiales</taxon>
        <taxon>Rhizophoraceae</taxon>
        <taxon>Rhizophora</taxon>
    </lineage>
</organism>
<proteinExistence type="predicted"/>
<accession>A0A2P2Q6W6</accession>
<dbReference type="AlphaFoldDB" id="A0A2P2Q6W6"/>